<keyword evidence="3" id="KW-0963">Cytoplasm</keyword>
<evidence type="ECO:0000256" key="14">
    <source>
        <dbReference type="ARBA" id="ARBA00093255"/>
    </source>
</evidence>
<feature type="domain" description="Small-subunit processome Utp12" evidence="17">
    <location>
        <begin position="816"/>
        <end position="889"/>
    </location>
</feature>
<evidence type="ECO:0000256" key="12">
    <source>
        <dbReference type="ARBA" id="ARBA00066468"/>
    </source>
</evidence>
<protein>
    <recommendedName>
        <fullName evidence="12">XTP/dITP diphosphatase</fullName>
        <ecNumber evidence="12">3.6.1.66</ecNumber>
    </recommendedName>
</protein>
<dbReference type="InterPro" id="IPR019775">
    <property type="entry name" value="WD40_repeat_CS"/>
</dbReference>
<dbReference type="EMBL" id="JALLPJ020000700">
    <property type="protein sequence ID" value="KAL3785211.1"/>
    <property type="molecule type" value="Genomic_DNA"/>
</dbReference>
<evidence type="ECO:0000256" key="10">
    <source>
        <dbReference type="ARBA" id="ARBA00023080"/>
    </source>
</evidence>
<comment type="similarity">
    <text evidence="2">Belongs to the WD repeat PWP2 family.</text>
</comment>
<dbReference type="InterPro" id="IPR015943">
    <property type="entry name" value="WD40/YVTN_repeat-like_dom_sf"/>
</dbReference>
<dbReference type="PROSITE" id="PS50082">
    <property type="entry name" value="WD_REPEATS_2"/>
    <property type="match status" value="4"/>
</dbReference>
<dbReference type="InterPro" id="IPR002637">
    <property type="entry name" value="RdgB/HAM1"/>
</dbReference>
<feature type="repeat" description="WD" evidence="16">
    <location>
        <begin position="585"/>
        <end position="626"/>
    </location>
</feature>
<evidence type="ECO:0000313" key="18">
    <source>
        <dbReference type="EMBL" id="KAL3785211.1"/>
    </source>
</evidence>
<dbReference type="Pfam" id="PF04003">
    <property type="entry name" value="Utp12"/>
    <property type="match status" value="1"/>
</dbReference>
<dbReference type="InterPro" id="IPR029001">
    <property type="entry name" value="ITPase-like_fam"/>
</dbReference>
<organism evidence="18 19">
    <name type="scientific">Cyclotella atomus</name>
    <dbReference type="NCBI Taxonomy" id="382360"/>
    <lineage>
        <taxon>Eukaryota</taxon>
        <taxon>Sar</taxon>
        <taxon>Stramenopiles</taxon>
        <taxon>Ochrophyta</taxon>
        <taxon>Bacillariophyta</taxon>
        <taxon>Coscinodiscophyceae</taxon>
        <taxon>Thalassiosirophycidae</taxon>
        <taxon>Stephanodiscales</taxon>
        <taxon>Stephanodiscaceae</taxon>
        <taxon>Cyclotella</taxon>
    </lineage>
</organism>
<dbReference type="Gene3D" id="3.90.950.10">
    <property type="match status" value="1"/>
</dbReference>
<dbReference type="SUPFAM" id="SSF52972">
    <property type="entry name" value="ITPase-like"/>
    <property type="match status" value="1"/>
</dbReference>
<keyword evidence="9" id="KW-0460">Magnesium</keyword>
<dbReference type="Pfam" id="PF00400">
    <property type="entry name" value="WD40"/>
    <property type="match status" value="5"/>
</dbReference>
<dbReference type="PANTHER" id="PTHR19858">
    <property type="entry name" value="WD40 REPEAT PROTEIN"/>
    <property type="match status" value="1"/>
</dbReference>
<reference evidence="18 19" key="1">
    <citation type="submission" date="2024-10" db="EMBL/GenBank/DDBJ databases">
        <title>Updated reference genomes for cyclostephanoid diatoms.</title>
        <authorList>
            <person name="Roberts W.R."/>
            <person name="Alverson A.J."/>
        </authorList>
    </citation>
    <scope>NUCLEOTIDE SEQUENCE [LARGE SCALE GENOMIC DNA]</scope>
    <source>
        <strain evidence="18 19">AJA010-31</strain>
    </source>
</reference>
<evidence type="ECO:0000256" key="1">
    <source>
        <dbReference type="ARBA" id="ARBA00004496"/>
    </source>
</evidence>
<evidence type="ECO:0000256" key="5">
    <source>
        <dbReference type="ARBA" id="ARBA00022723"/>
    </source>
</evidence>
<gene>
    <name evidence="18" type="ORF">ACHAWO_011956</name>
</gene>
<accession>A0ABD3PD98</accession>
<evidence type="ECO:0000256" key="8">
    <source>
        <dbReference type="ARBA" id="ARBA00022801"/>
    </source>
</evidence>
<keyword evidence="4 16" id="KW-0853">WD repeat</keyword>
<evidence type="ECO:0000256" key="2">
    <source>
        <dbReference type="ARBA" id="ARBA00010226"/>
    </source>
</evidence>
<evidence type="ECO:0000256" key="15">
    <source>
        <dbReference type="ARBA" id="ARBA00093271"/>
    </source>
</evidence>
<dbReference type="GO" id="GO:0036220">
    <property type="term" value="F:ITP diphosphatase activity"/>
    <property type="evidence" value="ECO:0007669"/>
    <property type="project" value="UniProtKB-EC"/>
</dbReference>
<keyword evidence="10" id="KW-0546">Nucleotide metabolism</keyword>
<dbReference type="InterPro" id="IPR036322">
    <property type="entry name" value="WD40_repeat_dom_sf"/>
</dbReference>
<comment type="catalytic activity">
    <reaction evidence="13">
        <text>ITP + H2O = IMP + diphosphate + H(+)</text>
        <dbReference type="Rhea" id="RHEA:29399"/>
        <dbReference type="ChEBI" id="CHEBI:15377"/>
        <dbReference type="ChEBI" id="CHEBI:15378"/>
        <dbReference type="ChEBI" id="CHEBI:33019"/>
        <dbReference type="ChEBI" id="CHEBI:58053"/>
        <dbReference type="ChEBI" id="CHEBI:61402"/>
        <dbReference type="EC" id="3.6.1.66"/>
    </reaction>
    <physiologicalReaction direction="left-to-right" evidence="13">
        <dbReference type="Rhea" id="RHEA:29400"/>
    </physiologicalReaction>
</comment>
<feature type="repeat" description="WD" evidence="16">
    <location>
        <begin position="541"/>
        <end position="574"/>
    </location>
</feature>
<dbReference type="InterPro" id="IPR001680">
    <property type="entry name" value="WD40_rpt"/>
</dbReference>
<dbReference type="CDD" id="cd00200">
    <property type="entry name" value="WD40"/>
    <property type="match status" value="1"/>
</dbReference>
<keyword evidence="5" id="KW-0479">Metal-binding</keyword>
<comment type="catalytic activity">
    <reaction evidence="15">
        <text>N(6)-hydroxy-dATP + H2O = N(6)-hydroxy-dAMP + diphosphate + H(+)</text>
        <dbReference type="Rhea" id="RHEA:83971"/>
        <dbReference type="ChEBI" id="CHEBI:15377"/>
        <dbReference type="ChEBI" id="CHEBI:15378"/>
        <dbReference type="ChEBI" id="CHEBI:33019"/>
        <dbReference type="ChEBI" id="CHEBI:233529"/>
        <dbReference type="ChEBI" id="CHEBI:233530"/>
    </reaction>
    <physiologicalReaction direction="left-to-right" evidence="15">
        <dbReference type="Rhea" id="RHEA:83972"/>
    </physiologicalReaction>
</comment>
<dbReference type="Pfam" id="PF01725">
    <property type="entry name" value="Ham1p_like"/>
    <property type="match status" value="1"/>
</dbReference>
<evidence type="ECO:0000256" key="13">
    <source>
        <dbReference type="ARBA" id="ARBA00093218"/>
    </source>
</evidence>
<feature type="repeat" description="WD" evidence="16">
    <location>
        <begin position="413"/>
        <end position="445"/>
    </location>
</feature>
<keyword evidence="7" id="KW-0547">Nucleotide-binding</keyword>
<dbReference type="GO" id="GO:0000166">
    <property type="term" value="F:nucleotide binding"/>
    <property type="evidence" value="ECO:0007669"/>
    <property type="project" value="UniProtKB-KW"/>
</dbReference>
<evidence type="ECO:0000256" key="11">
    <source>
        <dbReference type="ARBA" id="ARBA00054940"/>
    </source>
</evidence>
<keyword evidence="6" id="KW-0677">Repeat</keyword>
<feature type="repeat" description="WD" evidence="16">
    <location>
        <begin position="156"/>
        <end position="191"/>
    </location>
</feature>
<evidence type="ECO:0000256" key="7">
    <source>
        <dbReference type="ARBA" id="ARBA00022741"/>
    </source>
</evidence>
<comment type="caution">
    <text evidence="18">The sequence shown here is derived from an EMBL/GenBank/DDBJ whole genome shotgun (WGS) entry which is preliminary data.</text>
</comment>
<dbReference type="SUPFAM" id="SSF50969">
    <property type="entry name" value="YVTN repeat-like/Quinoprotein amine dehydrogenase"/>
    <property type="match status" value="1"/>
</dbReference>
<dbReference type="PROSITE" id="PS00678">
    <property type="entry name" value="WD_REPEATS_1"/>
    <property type="match status" value="1"/>
</dbReference>
<dbReference type="SUPFAM" id="SSF50978">
    <property type="entry name" value="WD40 repeat-like"/>
    <property type="match status" value="2"/>
</dbReference>
<dbReference type="InterPro" id="IPR011044">
    <property type="entry name" value="Quino_amine_DH_bsu"/>
</dbReference>
<dbReference type="GO" id="GO:0005737">
    <property type="term" value="C:cytoplasm"/>
    <property type="evidence" value="ECO:0007669"/>
    <property type="project" value="UniProtKB-SubCell"/>
</dbReference>
<evidence type="ECO:0000313" key="19">
    <source>
        <dbReference type="Proteomes" id="UP001530400"/>
    </source>
</evidence>
<dbReference type="PANTHER" id="PTHR19858:SF0">
    <property type="entry name" value="PERIODIC TRYPTOPHAN PROTEIN 2 HOMOLOG"/>
    <property type="match status" value="1"/>
</dbReference>
<dbReference type="CDD" id="cd00515">
    <property type="entry name" value="HAM1"/>
    <property type="match status" value="1"/>
</dbReference>
<dbReference type="GO" id="GO:0046872">
    <property type="term" value="F:metal ion binding"/>
    <property type="evidence" value="ECO:0007669"/>
    <property type="project" value="UniProtKB-KW"/>
</dbReference>
<keyword evidence="19" id="KW-1185">Reference proteome</keyword>
<dbReference type="GO" id="GO:0009117">
    <property type="term" value="P:nucleotide metabolic process"/>
    <property type="evidence" value="ECO:0007669"/>
    <property type="project" value="UniProtKB-KW"/>
</dbReference>
<evidence type="ECO:0000256" key="16">
    <source>
        <dbReference type="PROSITE-ProRule" id="PRU00221"/>
    </source>
</evidence>
<evidence type="ECO:0000259" key="17">
    <source>
        <dbReference type="Pfam" id="PF04003"/>
    </source>
</evidence>
<dbReference type="InterPro" id="IPR007148">
    <property type="entry name" value="SSU_processome_Utp12"/>
</dbReference>
<comment type="catalytic activity">
    <reaction evidence="14">
        <text>dITP + H2O = dIMP + diphosphate + H(+)</text>
        <dbReference type="Rhea" id="RHEA:28342"/>
        <dbReference type="ChEBI" id="CHEBI:15377"/>
        <dbReference type="ChEBI" id="CHEBI:15378"/>
        <dbReference type="ChEBI" id="CHEBI:33019"/>
        <dbReference type="ChEBI" id="CHEBI:61194"/>
        <dbReference type="ChEBI" id="CHEBI:61382"/>
        <dbReference type="EC" id="3.6.1.66"/>
    </reaction>
    <physiologicalReaction direction="left-to-right" evidence="14">
        <dbReference type="Rhea" id="RHEA:28343"/>
    </physiologicalReaction>
</comment>
<evidence type="ECO:0000256" key="3">
    <source>
        <dbReference type="ARBA" id="ARBA00022490"/>
    </source>
</evidence>
<comment type="function">
    <text evidence="11">Pyrophosphatase that hydrolyzes the non-canonical purine nucleotides inosine triphosphate (ITP), deoxyinosine triphosphate (dITP) as well as 2'-deoxy-N-6-hydroxylaminopurine triphosphate (dHAPTP) and xanthosine 5'-triphosphate (XTP) to their respective monophosphate derivatives. The enzyme does not distinguish between the deoxy- and ribose forms. Probably excludes non-canonical purines from RNA and DNA precursor pools, thus preventing their incorporation into RNA and DNA and avoiding chromosomal lesions.</text>
</comment>
<dbReference type="Gene3D" id="2.130.10.10">
    <property type="entry name" value="YVTN repeat-like/Quinoprotein amine dehydrogenase"/>
    <property type="match status" value="3"/>
</dbReference>
<evidence type="ECO:0000256" key="4">
    <source>
        <dbReference type="ARBA" id="ARBA00022574"/>
    </source>
</evidence>
<dbReference type="PROSITE" id="PS50294">
    <property type="entry name" value="WD_REPEATS_REGION"/>
    <property type="match status" value="3"/>
</dbReference>
<dbReference type="InterPro" id="IPR027145">
    <property type="entry name" value="PWP2"/>
</dbReference>
<dbReference type="Proteomes" id="UP001530400">
    <property type="component" value="Unassembled WGS sequence"/>
</dbReference>
<keyword evidence="8" id="KW-0378">Hydrolase</keyword>
<dbReference type="EC" id="3.6.1.66" evidence="12"/>
<sequence length="1310" mass="143863">MKFNYKLSRLCGASYGTPAATGTSILSSSSKGSNIIFTNDGNSVLSPVGNRIQVLDLLHHSCRTLPIEARSNIRRIALSPGDDRLLIVVDVNYYGLLVNYHRGVILHRFRFKYPVREMKFSPDGSKFAVSSGKHVQVWLTPGIRREFAPMVLHRKYTGLAGDVTTLDWSSDSSILVGGGKDCMARVWTVDTVKDYEPWQMVGHKKPLVGVHFEDRDRINDRDQFFAGSSGNTGSTLAGKLVARCYTVSEDGVIVTRECRKEEDDGNNSDNVNDTSNALGRLGSQAVDFFSGQATGSATHQNSKVHSTDQAHAIVKARWGNTSRHYFNTNSATNTVVSTSYSSKHSLLVVGFSTGRFGLYELPSMSNIHTLSLSHSTIGTVSISPSAEWLAFGCPKTQQLLIWEWRSETYVLKQSGHAYGMRCLAYSPDGIVVATGGEDGTVKLWNSHSGFCYVTLPKSHTAAVTAVEFANSTVVLSASLDGTVRAHDLHRYRNFKTYTSDIPCQFLSMAVDKSGEVVCAGSAEPFRVCVWSVQTGKLTDVLTGHLGPISGLAFHPIRGTLASSSWDGTVKVWDLYKSDGNSAPETFENGADVVCLAFRPDGNQVCSGNIRGLLRFWNVEDGRLVCEIDGQKDIKGGRKINDRMTSDNNAASRYFTSIVYSADGTCLLAGGNSKYVCIYEISQQILLKKFQISFNRSLDGILDELNSKNLGDGGPIDDEHDSADEEINHAHHIPGAKRTDDGSRKSRVEVLTMQVAFSPTGREWSTVSGEGLHVYSLDDDMIFDPMALTEAVTPSAVQANLKNRKYGMALVMSLHLNEFALVKAVIEDTPYASISNVVRSVGQEHLNQLIQFISKCMEDSPHIEYYLQWCLELLQTHGMFMERNRGKFLRRKDTSNSKVDDIKEEVKDRGRLVFGEEKKYHLVAAGHSLRGALATVFIHDASSDEELDAELHRCIHFLCPKGCQRVVRFVAEFDPRGFDALTTAISSQEENSNVIVSAQSDLIRQDIMIGCTKFIAASAVVIGAVSVESFCRHVSRNPIGGRIKSTYLQAADKTKSDDIKSASKGGAGSWRAKAKEFLDKESVDSSDMKLNIAFVTGNAMKQKEINLILAKHGSTANGDGESYVNLRILDVDLPEIQEINTEAVAKNKAIQGAQLAGGACVVEDTSLEFSALGGMPGPFIKWFQDSLGCEGLYKTLIGFEDKRATAVCTLAFCSYPHADPVLFTGRCSGKIVEPVPGRGFGWDAIFVPDGEDEPFSCMSTEKKCELSHRSKAVVQWAEWLNKNQHELWERQQGRPAIGHRGLNFKPSSSEQ</sequence>
<dbReference type="FunFam" id="3.90.950.10:FF:000003">
    <property type="entry name" value="Inosine triphosphate pyrophosphatase"/>
    <property type="match status" value="1"/>
</dbReference>
<proteinExistence type="inferred from homology"/>
<comment type="subcellular location">
    <subcellularLocation>
        <location evidence="1">Cytoplasm</location>
    </subcellularLocation>
</comment>
<name>A0ABD3PD98_9STRA</name>
<evidence type="ECO:0000256" key="9">
    <source>
        <dbReference type="ARBA" id="ARBA00022842"/>
    </source>
</evidence>
<evidence type="ECO:0000256" key="6">
    <source>
        <dbReference type="ARBA" id="ARBA00022737"/>
    </source>
</evidence>
<dbReference type="SMART" id="SM00320">
    <property type="entry name" value="WD40"/>
    <property type="match status" value="9"/>
</dbReference>